<dbReference type="SMART" id="SM00108">
    <property type="entry name" value="B_lectin"/>
    <property type="match status" value="1"/>
</dbReference>
<reference evidence="4" key="1">
    <citation type="journal article" date="2013" name="J. Plant Res.">
        <title>Effect of fungi and light on seed germination of three Opuntia species from semiarid lands of central Mexico.</title>
        <authorList>
            <person name="Delgado-Sanchez P."/>
            <person name="Jimenez-Bremont J.F."/>
            <person name="Guerrero-Gonzalez Mde L."/>
            <person name="Flores J."/>
        </authorList>
    </citation>
    <scope>NUCLEOTIDE SEQUENCE</scope>
    <source>
        <tissue evidence="4">Cladode</tissue>
    </source>
</reference>
<reference evidence="4" key="2">
    <citation type="submission" date="2020-07" db="EMBL/GenBank/DDBJ databases">
        <authorList>
            <person name="Vera ALvarez R."/>
            <person name="Arias-Moreno D.M."/>
            <person name="Jimenez-Jacinto V."/>
            <person name="Jimenez-Bremont J.F."/>
            <person name="Swaminathan K."/>
            <person name="Moose S.P."/>
            <person name="Guerrero-Gonzalez M.L."/>
            <person name="Marino-Ramirez L."/>
            <person name="Landsman D."/>
            <person name="Rodriguez-Kessler M."/>
            <person name="Delgado-Sanchez P."/>
        </authorList>
    </citation>
    <scope>NUCLEOTIDE SEQUENCE</scope>
    <source>
        <tissue evidence="4">Cladode</tissue>
    </source>
</reference>
<dbReference type="CDD" id="cd00028">
    <property type="entry name" value="B_lectin"/>
    <property type="match status" value="1"/>
</dbReference>
<feature type="domain" description="Bulb-type lectin" evidence="3">
    <location>
        <begin position="37"/>
        <end position="158"/>
    </location>
</feature>
<dbReference type="Pfam" id="PF01453">
    <property type="entry name" value="B_lectin"/>
    <property type="match status" value="1"/>
</dbReference>
<dbReference type="InterPro" id="IPR036426">
    <property type="entry name" value="Bulb-type_lectin_dom_sf"/>
</dbReference>
<evidence type="ECO:0000259" key="3">
    <source>
        <dbReference type="PROSITE" id="PS50927"/>
    </source>
</evidence>
<evidence type="ECO:0000256" key="2">
    <source>
        <dbReference type="ARBA" id="ARBA00023180"/>
    </source>
</evidence>
<dbReference type="FunFam" id="2.90.10.10:FF:000001">
    <property type="entry name" value="G-type lectin S-receptor-like serine/threonine-protein kinase"/>
    <property type="match status" value="1"/>
</dbReference>
<proteinExistence type="predicted"/>
<protein>
    <recommendedName>
        <fullName evidence="3">Bulb-type lectin domain-containing protein</fullName>
    </recommendedName>
</protein>
<dbReference type="EMBL" id="GISG01236681">
    <property type="protein sequence ID" value="MBA4667672.1"/>
    <property type="molecule type" value="Transcribed_RNA"/>
</dbReference>
<keyword evidence="2" id="KW-0325">Glycoprotein</keyword>
<dbReference type="PANTHER" id="PTHR32444:SF247">
    <property type="entry name" value="OS01G0958200 PROTEIN"/>
    <property type="match status" value="1"/>
</dbReference>
<keyword evidence="1" id="KW-0732">Signal</keyword>
<evidence type="ECO:0000256" key="1">
    <source>
        <dbReference type="ARBA" id="ARBA00022729"/>
    </source>
</evidence>
<evidence type="ECO:0000313" key="4">
    <source>
        <dbReference type="EMBL" id="MBA4667672.1"/>
    </source>
</evidence>
<accession>A0A7C9AG60</accession>
<dbReference type="PANTHER" id="PTHR32444">
    <property type="entry name" value="BULB-TYPE LECTIN DOMAIN-CONTAINING PROTEIN"/>
    <property type="match status" value="1"/>
</dbReference>
<dbReference type="PROSITE" id="PS50927">
    <property type="entry name" value="BULB_LECTIN"/>
    <property type="match status" value="1"/>
</dbReference>
<dbReference type="SUPFAM" id="SSF51110">
    <property type="entry name" value="alpha-D-mannose-specific plant lectins"/>
    <property type="match status" value="1"/>
</dbReference>
<organism evidence="4">
    <name type="scientific">Opuntia streptacantha</name>
    <name type="common">Prickly pear cactus</name>
    <name type="synonym">Opuntia cardona</name>
    <dbReference type="NCBI Taxonomy" id="393608"/>
    <lineage>
        <taxon>Eukaryota</taxon>
        <taxon>Viridiplantae</taxon>
        <taxon>Streptophyta</taxon>
        <taxon>Embryophyta</taxon>
        <taxon>Tracheophyta</taxon>
        <taxon>Spermatophyta</taxon>
        <taxon>Magnoliopsida</taxon>
        <taxon>eudicotyledons</taxon>
        <taxon>Gunneridae</taxon>
        <taxon>Pentapetalae</taxon>
        <taxon>Caryophyllales</taxon>
        <taxon>Cactineae</taxon>
        <taxon>Cactaceae</taxon>
        <taxon>Opuntioideae</taxon>
        <taxon>Opuntia</taxon>
    </lineage>
</organism>
<sequence length="199" mass="22070">MSSKMFPSPWFITVVIPFSISISISLLCFLPVIEATPDTLTANDSLSINQTLISAEGKFELGFFSPANSNKYYVGIWYKDIPASDSIVWVANRDAPSSTDSCTLQLRSDGNLFILENGSNILWSTNLSQVENPALQLLDSGNLVIREADDENSDHYIWQSFDYPTDTLLPGQKLGRNLKTRGTQFIASSSHLESPRINI</sequence>
<name>A0A7C9AG60_OPUST</name>
<dbReference type="InterPro" id="IPR001480">
    <property type="entry name" value="Bulb-type_lectin_dom"/>
</dbReference>
<dbReference type="Gene3D" id="2.90.10.10">
    <property type="entry name" value="Bulb-type lectin domain"/>
    <property type="match status" value="1"/>
</dbReference>
<dbReference type="AlphaFoldDB" id="A0A7C9AG60"/>